<keyword evidence="2" id="KW-1185">Reference proteome</keyword>
<dbReference type="PIRSF" id="PIRSF034303">
    <property type="entry name" value="DUF1694"/>
    <property type="match status" value="1"/>
</dbReference>
<dbReference type="AlphaFoldDB" id="A0A498DET1"/>
<evidence type="ECO:0000313" key="2">
    <source>
        <dbReference type="Proteomes" id="UP000270219"/>
    </source>
</evidence>
<reference evidence="1 2" key="1">
    <citation type="submission" date="2018-10" db="EMBL/GenBank/DDBJ databases">
        <title>Oceanobacillus sp. YLB-02 draft genome.</title>
        <authorList>
            <person name="Yu L."/>
        </authorList>
    </citation>
    <scope>NUCLEOTIDE SEQUENCE [LARGE SCALE GENOMIC DNA]</scope>
    <source>
        <strain evidence="1 2">YLB-02</strain>
    </source>
</reference>
<organism evidence="1 2">
    <name type="scientific">Oceanobacillus piezotolerans</name>
    <dbReference type="NCBI Taxonomy" id="2448030"/>
    <lineage>
        <taxon>Bacteria</taxon>
        <taxon>Bacillati</taxon>
        <taxon>Bacillota</taxon>
        <taxon>Bacilli</taxon>
        <taxon>Bacillales</taxon>
        <taxon>Bacillaceae</taxon>
        <taxon>Oceanobacillus</taxon>
    </lineage>
</organism>
<sequence>MSSKEVNDYLTEGIYGTRLPKEEERQKYLGTYRERIVLALTVGQVMTDKGIKALEAAMKDNREAKLIMNGHVASRFMKEEKALAQKYNIPYTIITNEDIETEIGAVLAYDYAIDKEEIFLKEEKQTNEEEKVRNSTLLSKLKKWFSN</sequence>
<gene>
    <name evidence="1" type="ORF">D8M04_15705</name>
</gene>
<comment type="caution">
    <text evidence="1">The sequence shown here is derived from an EMBL/GenBank/DDBJ whole genome shotgun (WGS) entry which is preliminary data.</text>
</comment>
<dbReference type="InterPro" id="IPR012543">
    <property type="entry name" value="DUF1694"/>
</dbReference>
<dbReference type="InterPro" id="IPR029064">
    <property type="entry name" value="Ribosomal_eL30-like_sf"/>
</dbReference>
<proteinExistence type="predicted"/>
<dbReference type="Gene3D" id="3.30.1330.30">
    <property type="match status" value="1"/>
</dbReference>
<protein>
    <submittedName>
        <fullName evidence="1">DUF1694 domain-containing protein</fullName>
    </submittedName>
</protein>
<dbReference type="RefSeq" id="WP_121524368.1">
    <property type="nucleotide sequence ID" value="NZ_RCHR01000006.1"/>
</dbReference>
<dbReference type="EMBL" id="RCHR01000006">
    <property type="protein sequence ID" value="RLL42029.1"/>
    <property type="molecule type" value="Genomic_DNA"/>
</dbReference>
<name>A0A498DET1_9BACI</name>
<evidence type="ECO:0000313" key="1">
    <source>
        <dbReference type="EMBL" id="RLL42029.1"/>
    </source>
</evidence>
<dbReference type="SUPFAM" id="SSF160515">
    <property type="entry name" value="YueI-like"/>
    <property type="match status" value="1"/>
</dbReference>
<dbReference type="Pfam" id="PF07997">
    <property type="entry name" value="DUF1694"/>
    <property type="match status" value="1"/>
</dbReference>
<accession>A0A498DET1</accession>
<dbReference type="OrthoDB" id="95278at2"/>
<dbReference type="Proteomes" id="UP000270219">
    <property type="component" value="Unassembled WGS sequence"/>
</dbReference>